<dbReference type="EMBL" id="BMAT01000546">
    <property type="protein sequence ID" value="GFR68221.1"/>
    <property type="molecule type" value="Genomic_DNA"/>
</dbReference>
<feature type="region of interest" description="Disordered" evidence="1">
    <location>
        <begin position="1"/>
        <end position="43"/>
    </location>
</feature>
<dbReference type="Gene3D" id="3.60.10.10">
    <property type="entry name" value="Endonuclease/exonuclease/phosphatase"/>
    <property type="match status" value="1"/>
</dbReference>
<evidence type="ECO:0000313" key="2">
    <source>
        <dbReference type="EMBL" id="GFR68221.1"/>
    </source>
</evidence>
<dbReference type="InterPro" id="IPR036691">
    <property type="entry name" value="Endo/exonu/phosph_ase_sf"/>
</dbReference>
<evidence type="ECO:0000256" key="1">
    <source>
        <dbReference type="SAM" id="MobiDB-lite"/>
    </source>
</evidence>
<sequence>MRHCPRPATRMKTTQRIIPDRSPPGRRTASPISRIHQDAGGNYATGGSIKTIRVRNKIVIGTESMRREAEKLEQLEYETSRYRWNLLGLCEVRMKHFGETLISDGHKPYHSGRENKHEHRVGFIVHKNTADATLGRRPISSRIMTIRLKAAPFITTVIQAYALNANHEEEEVEDFYIGKQKTINEVPKKTS</sequence>
<name>A0AAV4F5E6_9GAST</name>
<proteinExistence type="predicted"/>
<dbReference type="GO" id="GO:0004519">
    <property type="term" value="F:endonuclease activity"/>
    <property type="evidence" value="ECO:0007669"/>
    <property type="project" value="UniProtKB-KW"/>
</dbReference>
<reference evidence="2 3" key="1">
    <citation type="journal article" date="2021" name="Elife">
        <title>Chloroplast acquisition without the gene transfer in kleptoplastic sea slugs, Plakobranchus ocellatus.</title>
        <authorList>
            <person name="Maeda T."/>
            <person name="Takahashi S."/>
            <person name="Yoshida T."/>
            <person name="Shimamura S."/>
            <person name="Takaki Y."/>
            <person name="Nagai Y."/>
            <person name="Toyoda A."/>
            <person name="Suzuki Y."/>
            <person name="Arimoto A."/>
            <person name="Ishii H."/>
            <person name="Satoh N."/>
            <person name="Nishiyama T."/>
            <person name="Hasebe M."/>
            <person name="Maruyama T."/>
            <person name="Minagawa J."/>
            <person name="Obokata J."/>
            <person name="Shigenobu S."/>
        </authorList>
    </citation>
    <scope>NUCLEOTIDE SEQUENCE [LARGE SCALE GENOMIC DNA]</scope>
</reference>
<keyword evidence="2" id="KW-0540">Nuclease</keyword>
<keyword evidence="2" id="KW-0255">Endonuclease</keyword>
<gene>
    <name evidence="2" type="ORF">ElyMa_000272200</name>
</gene>
<keyword evidence="3" id="KW-1185">Reference proteome</keyword>
<dbReference type="AlphaFoldDB" id="A0AAV4F5E6"/>
<accession>A0AAV4F5E6</accession>
<dbReference type="Proteomes" id="UP000762676">
    <property type="component" value="Unassembled WGS sequence"/>
</dbReference>
<comment type="caution">
    <text evidence="2">The sequence shown here is derived from an EMBL/GenBank/DDBJ whole genome shotgun (WGS) entry which is preliminary data.</text>
</comment>
<protein>
    <submittedName>
        <fullName evidence="2">Endonuclease-reverse transcriptase</fullName>
    </submittedName>
</protein>
<evidence type="ECO:0000313" key="3">
    <source>
        <dbReference type="Proteomes" id="UP000762676"/>
    </source>
</evidence>
<keyword evidence="2" id="KW-0378">Hydrolase</keyword>
<dbReference type="SUPFAM" id="SSF56219">
    <property type="entry name" value="DNase I-like"/>
    <property type="match status" value="1"/>
</dbReference>
<organism evidence="2 3">
    <name type="scientific">Elysia marginata</name>
    <dbReference type="NCBI Taxonomy" id="1093978"/>
    <lineage>
        <taxon>Eukaryota</taxon>
        <taxon>Metazoa</taxon>
        <taxon>Spiralia</taxon>
        <taxon>Lophotrochozoa</taxon>
        <taxon>Mollusca</taxon>
        <taxon>Gastropoda</taxon>
        <taxon>Heterobranchia</taxon>
        <taxon>Euthyneura</taxon>
        <taxon>Panpulmonata</taxon>
        <taxon>Sacoglossa</taxon>
        <taxon>Placobranchoidea</taxon>
        <taxon>Plakobranchidae</taxon>
        <taxon>Elysia</taxon>
    </lineage>
</organism>